<evidence type="ECO:0000256" key="4">
    <source>
        <dbReference type="SAM" id="SignalP"/>
    </source>
</evidence>
<dbReference type="EMBL" id="FOBS01000002">
    <property type="protein sequence ID" value="SEM00579.1"/>
    <property type="molecule type" value="Genomic_DNA"/>
</dbReference>
<feature type="region of interest" description="Disordered" evidence="3">
    <location>
        <begin position="25"/>
        <end position="46"/>
    </location>
</feature>
<dbReference type="RefSeq" id="WP_093882039.1">
    <property type="nucleotide sequence ID" value="NZ_FOBS01000002.1"/>
</dbReference>
<proteinExistence type="inferred from homology"/>
<dbReference type="AlphaFoldDB" id="A0A1H7UV03"/>
<comment type="similarity">
    <text evidence="1">Belongs to the MlaA family.</text>
</comment>
<dbReference type="OrthoDB" id="9785326at2"/>
<keyword evidence="6" id="KW-1185">Reference proteome</keyword>
<keyword evidence="5" id="KW-0449">Lipoprotein</keyword>
<name>A0A1H7UV03_9BACT</name>
<protein>
    <submittedName>
        <fullName evidence="5">Phospholipid-binding lipoprotein MlaA</fullName>
    </submittedName>
</protein>
<feature type="chain" id="PRO_5011451555" evidence="4">
    <location>
        <begin position="25"/>
        <end position="349"/>
    </location>
</feature>
<accession>A0A1H7UV03</accession>
<evidence type="ECO:0000256" key="2">
    <source>
        <dbReference type="ARBA" id="ARBA00022729"/>
    </source>
</evidence>
<feature type="region of interest" description="Disordered" evidence="3">
    <location>
        <begin position="58"/>
        <end position="134"/>
    </location>
</feature>
<feature type="compositionally biased region" description="Basic and acidic residues" evidence="3">
    <location>
        <begin position="67"/>
        <end position="84"/>
    </location>
</feature>
<dbReference type="GO" id="GO:0016020">
    <property type="term" value="C:membrane"/>
    <property type="evidence" value="ECO:0007669"/>
    <property type="project" value="InterPro"/>
</dbReference>
<organism evidence="5 6">
    <name type="scientific">Syntrophus gentianae</name>
    <dbReference type="NCBI Taxonomy" id="43775"/>
    <lineage>
        <taxon>Bacteria</taxon>
        <taxon>Pseudomonadati</taxon>
        <taxon>Thermodesulfobacteriota</taxon>
        <taxon>Syntrophia</taxon>
        <taxon>Syntrophales</taxon>
        <taxon>Syntrophaceae</taxon>
        <taxon>Syntrophus</taxon>
    </lineage>
</organism>
<gene>
    <name evidence="5" type="ORF">SAMN04489760_102111</name>
</gene>
<dbReference type="GO" id="GO:0120010">
    <property type="term" value="P:intermembrane phospholipid transfer"/>
    <property type="evidence" value="ECO:0007669"/>
    <property type="project" value="TreeGrafter"/>
</dbReference>
<dbReference type="Pfam" id="PF04333">
    <property type="entry name" value="MlaA"/>
    <property type="match status" value="1"/>
</dbReference>
<sequence length="349" mass="38148">MKKLCPAIILLVLLVIVSVPCVEASSSSAASGGTPIMFQTPGSSTQIEPISQEFPEEAAKSTLGRVETPKKLDASTGDPDKDAVSGEDVPEGTTPEESLTNPETEGPGAEDSDEELESDYVPEEGEEAPATIADPLEPFNRAMYHFNDKFYFWLLKPVSQAYGKVVPEPARISVQNFFSNLAFPLRFLSCLLQADFNGAAKESGRFFVNTLWGIGGLMDPSSKEELDIPKQNVDLGQTLGVYGVGPGFYILWPFLGPSSLRDTVDIAGRYFLYPASYLNPWYAPMAVRGYDAVNDTSLRIGDYEALKGAAIDPYLSIRDAFVQHRKKKIEARKNKTENNAPSGEEKKMP</sequence>
<evidence type="ECO:0000256" key="3">
    <source>
        <dbReference type="SAM" id="MobiDB-lite"/>
    </source>
</evidence>
<feature type="region of interest" description="Disordered" evidence="3">
    <location>
        <begin position="328"/>
        <end position="349"/>
    </location>
</feature>
<evidence type="ECO:0000313" key="5">
    <source>
        <dbReference type="EMBL" id="SEM00579.1"/>
    </source>
</evidence>
<dbReference type="STRING" id="43775.SAMN04489760_102111"/>
<feature type="compositionally biased region" description="Acidic residues" evidence="3">
    <location>
        <begin position="108"/>
        <end position="127"/>
    </location>
</feature>
<evidence type="ECO:0000313" key="6">
    <source>
        <dbReference type="Proteomes" id="UP000198744"/>
    </source>
</evidence>
<dbReference type="PRINTS" id="PR01805">
    <property type="entry name" value="VACJLIPOPROT"/>
</dbReference>
<reference evidence="5 6" key="1">
    <citation type="submission" date="2016-10" db="EMBL/GenBank/DDBJ databases">
        <authorList>
            <person name="de Groot N.N."/>
        </authorList>
    </citation>
    <scope>NUCLEOTIDE SEQUENCE [LARGE SCALE GENOMIC DNA]</scope>
    <source>
        <strain evidence="5 6">DSM 8423</strain>
    </source>
</reference>
<dbReference type="PANTHER" id="PTHR30035">
    <property type="entry name" value="LIPOPROTEIN VACJ-RELATED"/>
    <property type="match status" value="1"/>
</dbReference>
<feature type="signal peptide" evidence="4">
    <location>
        <begin position="1"/>
        <end position="24"/>
    </location>
</feature>
<keyword evidence="2 4" id="KW-0732">Signal</keyword>
<dbReference type="PANTHER" id="PTHR30035:SF3">
    <property type="entry name" value="INTERMEMBRANE PHOSPHOLIPID TRANSPORT SYSTEM LIPOPROTEIN MLAA"/>
    <property type="match status" value="1"/>
</dbReference>
<evidence type="ECO:0000256" key="1">
    <source>
        <dbReference type="ARBA" id="ARBA00010634"/>
    </source>
</evidence>
<dbReference type="Proteomes" id="UP000198744">
    <property type="component" value="Unassembled WGS sequence"/>
</dbReference>
<dbReference type="InterPro" id="IPR007428">
    <property type="entry name" value="MlaA"/>
</dbReference>